<dbReference type="SMART" id="SM00382">
    <property type="entry name" value="AAA"/>
    <property type="match status" value="1"/>
</dbReference>
<dbReference type="InterPro" id="IPR027417">
    <property type="entry name" value="P-loop_NTPase"/>
</dbReference>
<evidence type="ECO:0000259" key="16">
    <source>
        <dbReference type="PROSITE" id="PS51786"/>
    </source>
</evidence>
<dbReference type="InterPro" id="IPR008269">
    <property type="entry name" value="Lon_proteolytic"/>
</dbReference>
<evidence type="ECO:0000256" key="8">
    <source>
        <dbReference type="ARBA" id="ARBA00050665"/>
    </source>
</evidence>
<evidence type="ECO:0000256" key="5">
    <source>
        <dbReference type="ARBA" id="ARBA00022840"/>
    </source>
</evidence>
<dbReference type="GO" id="GO:0004252">
    <property type="term" value="F:serine-type endopeptidase activity"/>
    <property type="evidence" value="ECO:0007669"/>
    <property type="project" value="UniProtKB-UniRule"/>
</dbReference>
<evidence type="ECO:0000256" key="13">
    <source>
        <dbReference type="PIRSR" id="PIRSR001174-1"/>
    </source>
</evidence>
<dbReference type="GO" id="GO:0005524">
    <property type="term" value="F:ATP binding"/>
    <property type="evidence" value="ECO:0007669"/>
    <property type="project" value="UniProtKB-KW"/>
</dbReference>
<evidence type="ECO:0000256" key="15">
    <source>
        <dbReference type="PROSITE-ProRule" id="PRU01122"/>
    </source>
</evidence>
<dbReference type="AlphaFoldDB" id="A0A4R6IFZ8"/>
<dbReference type="CDD" id="cd19500">
    <property type="entry name" value="RecA-like_Lon"/>
    <property type="match status" value="1"/>
</dbReference>
<dbReference type="FunFam" id="3.40.50.300:FF:000021">
    <property type="entry name" value="Lon protease homolog"/>
    <property type="match status" value="1"/>
</dbReference>
<dbReference type="NCBIfam" id="TIGR00763">
    <property type="entry name" value="lon"/>
    <property type="match status" value="1"/>
</dbReference>
<dbReference type="EMBL" id="SNWN01000009">
    <property type="protein sequence ID" value="TDO21062.1"/>
    <property type="molecule type" value="Genomic_DNA"/>
</dbReference>
<dbReference type="RefSeq" id="WP_094254421.1">
    <property type="nucleotide sequence ID" value="NZ_NNCE01000001.1"/>
</dbReference>
<evidence type="ECO:0000256" key="12">
    <source>
        <dbReference type="PIRNR" id="PIRNR001174"/>
    </source>
</evidence>
<dbReference type="GO" id="GO:0005737">
    <property type="term" value="C:cytoplasm"/>
    <property type="evidence" value="ECO:0007669"/>
    <property type="project" value="UniProtKB-SubCell"/>
</dbReference>
<dbReference type="InterPro" id="IPR003593">
    <property type="entry name" value="AAA+_ATPase"/>
</dbReference>
<proteinExistence type="inferred from homology"/>
<comment type="function">
    <text evidence="9">ATP-dependent serine protease that mediates the selective degradation of mutant and abnormal proteins as well as certain short-lived regulatory proteins. Required for cellular homeostasis and for survival from DNA damage and developmental changes induced by stress. Degrades polypeptides processively to yield small peptide fragments that are 5 to 10 amino acids long. Binds to DNA in a double-stranded, site-specific manner.</text>
</comment>
<dbReference type="PIRSF" id="PIRSF001174">
    <property type="entry name" value="Lon_proteas"/>
    <property type="match status" value="1"/>
</dbReference>
<dbReference type="InterPro" id="IPR014721">
    <property type="entry name" value="Ribsml_uS5_D2-typ_fold_subgr"/>
</dbReference>
<evidence type="ECO:0000256" key="6">
    <source>
        <dbReference type="ARBA" id="ARBA00023016"/>
    </source>
</evidence>
<dbReference type="Pfam" id="PF22667">
    <property type="entry name" value="Lon_lid"/>
    <property type="match status" value="1"/>
</dbReference>
<keyword evidence="2 12" id="KW-0547">Nucleotide-binding</keyword>
<gene>
    <name evidence="17" type="ORF">EI74_0081</name>
</gene>
<dbReference type="InterPro" id="IPR054594">
    <property type="entry name" value="Lon_lid"/>
</dbReference>
<dbReference type="Pfam" id="PF05362">
    <property type="entry name" value="Lon_C"/>
    <property type="match status" value="1"/>
</dbReference>
<evidence type="ECO:0000256" key="10">
    <source>
        <dbReference type="ARBA" id="ARBA00066743"/>
    </source>
</evidence>
<dbReference type="InterPro" id="IPR004815">
    <property type="entry name" value="Lon_bac/euk-typ"/>
</dbReference>
<keyword evidence="4 12" id="KW-0720">Serine protease</keyword>
<comment type="caution">
    <text evidence="17">The sequence shown here is derived from an EMBL/GenBank/DDBJ whole genome shotgun (WGS) entry which is preliminary data.</text>
</comment>
<dbReference type="SUPFAM" id="SSF54211">
    <property type="entry name" value="Ribosomal protein S5 domain 2-like"/>
    <property type="match status" value="1"/>
</dbReference>
<dbReference type="EC" id="3.4.21.53" evidence="10 12"/>
<evidence type="ECO:0000256" key="7">
    <source>
        <dbReference type="ARBA" id="ARBA00026070"/>
    </source>
</evidence>
<organism evidence="17 18">
    <name type="scientific">Mycoplasma testudineum</name>
    <dbReference type="NCBI Taxonomy" id="244584"/>
    <lineage>
        <taxon>Bacteria</taxon>
        <taxon>Bacillati</taxon>
        <taxon>Mycoplasmatota</taxon>
        <taxon>Mollicutes</taxon>
        <taxon>Mycoplasmataceae</taxon>
        <taxon>Mycoplasma</taxon>
    </lineage>
</organism>
<dbReference type="GO" id="GO:0016887">
    <property type="term" value="F:ATP hydrolysis activity"/>
    <property type="evidence" value="ECO:0007669"/>
    <property type="project" value="InterPro"/>
</dbReference>
<keyword evidence="12" id="KW-0963">Cytoplasm</keyword>
<comment type="similarity">
    <text evidence="12 15">Belongs to the peptidase S16 family.</text>
</comment>
<evidence type="ECO:0000256" key="14">
    <source>
        <dbReference type="PIRSR" id="PIRSR001174-2"/>
    </source>
</evidence>
<dbReference type="Proteomes" id="UP000295518">
    <property type="component" value="Unassembled WGS sequence"/>
</dbReference>
<sequence length="857" mass="97934">MIKPIIALRNETTLLFIPNEISISHKDSLEAIKLATSEYYNIVILSHYINEEIDRLKSVDNIEEIAYLAYIKKITEGSSKNVKKITFVPFKRIKIKSILPTETNADLNILAEYKNFGIKVSDDMKAWAYHNTLSKFTEETDLDIDPLTIHKWKNFKTELKEKQQILENSVSSWLEPIGEKNIEKELSEFDIYNHPLYLINNILNILSGTNKRMIKEISSQLDYNFMAEQVIDLWSLKNQEKTLEKEIETRLRQMLNQQQKEFLLREKMKQIQKELDDVEETIGINYSDDKKKDVDNKVEKQRFPKSVAKLIANEKSKIKNMMPSSPDANIARNYVDILNELPWRKISKDSLDIKETEKVLDKGHYGLKEVKERVLEYIAVMVNNEKHNEDKKNILQYDKKHDLDLNLFHESEDEYELKTIKNVPILTLVGPPGTGKTSLAKSIADSLNKKFVKISLGGVKDESEIRGHRRTYVGALPGKIIAGIKRAGVSNPVILLDEIDKMASSYKGDPASAMLEVLDPEQNHKFQDHYLEHEYDLSKVLFIATANYYENIPAPLIDRVEIINLSSYTLLEKVEIARKHLISKVIKDVSLNENNFIIDDEVIKYIINHYTLEAGVRNLRRVLDKLARKIVVKILSNELKEEDKFVITEDIAFDLLGVHKFSDELNDKEPQIGSVNGLAYTSYGGSTLKIEVNLYKGKGKTILTGQLKDVMQESAQAAISYVRTNSKEFDIPESFNWDEFDIHIHVPAGAIPKDGPSAGVTFTTALVSALTKRAVNQKIGMTGEITLRGKVLPIGGLKEKSIASHKFGIKTVFIPFDNVKDLVEVPDEVKAEIEYIPVKDYSEIYNIIFKNKISKKS</sequence>
<keyword evidence="6" id="KW-0346">Stress response</keyword>
<evidence type="ECO:0000313" key="17">
    <source>
        <dbReference type="EMBL" id="TDO21062.1"/>
    </source>
</evidence>
<comment type="subcellular location">
    <subcellularLocation>
        <location evidence="12">Cytoplasm</location>
    </subcellularLocation>
</comment>
<dbReference type="OrthoDB" id="9803599at2"/>
<accession>A0A4R6IFZ8</accession>
<dbReference type="Gene3D" id="1.10.8.60">
    <property type="match status" value="1"/>
</dbReference>
<dbReference type="GO" id="GO:0004176">
    <property type="term" value="F:ATP-dependent peptidase activity"/>
    <property type="evidence" value="ECO:0007669"/>
    <property type="project" value="UniProtKB-UniRule"/>
</dbReference>
<keyword evidence="1 12" id="KW-0645">Protease</keyword>
<dbReference type="Pfam" id="PF00004">
    <property type="entry name" value="AAA"/>
    <property type="match status" value="1"/>
</dbReference>
<name>A0A4R6IFZ8_9MOLU</name>
<evidence type="ECO:0000256" key="3">
    <source>
        <dbReference type="ARBA" id="ARBA00022801"/>
    </source>
</evidence>
<feature type="active site" evidence="13 15">
    <location>
        <position position="800"/>
    </location>
</feature>
<keyword evidence="3 12" id="KW-0378">Hydrolase</keyword>
<comment type="catalytic activity">
    <reaction evidence="8 12 15">
        <text>Hydrolysis of proteins in presence of ATP.</text>
        <dbReference type="EC" id="3.4.21.53"/>
    </reaction>
</comment>
<dbReference type="Gene3D" id="1.20.5.5270">
    <property type="match status" value="1"/>
</dbReference>
<dbReference type="GO" id="GO:0030163">
    <property type="term" value="P:protein catabolic process"/>
    <property type="evidence" value="ECO:0007669"/>
    <property type="project" value="InterPro"/>
</dbReference>
<keyword evidence="5 12" id="KW-0067">ATP-binding</keyword>
<feature type="binding site" evidence="14">
    <location>
        <begin position="430"/>
        <end position="437"/>
    </location>
    <ligand>
        <name>ATP</name>
        <dbReference type="ChEBI" id="CHEBI:30616"/>
    </ligand>
</feature>
<evidence type="ECO:0000256" key="9">
    <source>
        <dbReference type="ARBA" id="ARBA00053875"/>
    </source>
</evidence>
<dbReference type="PROSITE" id="PS51786">
    <property type="entry name" value="LON_PROTEOLYTIC"/>
    <property type="match status" value="1"/>
</dbReference>
<dbReference type="PANTHER" id="PTHR10046">
    <property type="entry name" value="ATP DEPENDENT LON PROTEASE FAMILY MEMBER"/>
    <property type="match status" value="1"/>
</dbReference>
<evidence type="ECO:0000313" key="18">
    <source>
        <dbReference type="Proteomes" id="UP000295518"/>
    </source>
</evidence>
<dbReference type="InterPro" id="IPR027065">
    <property type="entry name" value="Lon_Prtase"/>
</dbReference>
<dbReference type="Gene3D" id="3.40.50.300">
    <property type="entry name" value="P-loop containing nucleotide triphosphate hydrolases"/>
    <property type="match status" value="1"/>
</dbReference>
<dbReference type="SUPFAM" id="SSF52540">
    <property type="entry name" value="P-loop containing nucleoside triphosphate hydrolases"/>
    <property type="match status" value="1"/>
</dbReference>
<feature type="domain" description="Lon proteolytic" evidence="16">
    <location>
        <begin position="669"/>
        <end position="851"/>
    </location>
</feature>
<dbReference type="Gene3D" id="3.30.230.10">
    <property type="match status" value="1"/>
</dbReference>
<feature type="active site" evidence="13 15">
    <location>
        <position position="757"/>
    </location>
</feature>
<protein>
    <recommendedName>
        <fullName evidence="11 12">Lon protease</fullName>
        <ecNumber evidence="10 12">3.4.21.53</ecNumber>
    </recommendedName>
</protein>
<dbReference type="PRINTS" id="PR00830">
    <property type="entry name" value="ENDOLAPTASE"/>
</dbReference>
<reference evidence="17 18" key="1">
    <citation type="submission" date="2019-03" db="EMBL/GenBank/DDBJ databases">
        <title>Genomic Encyclopedia of Archaeal and Bacterial Type Strains, Phase II (KMG-II): from individual species to whole genera.</title>
        <authorList>
            <person name="Goeker M."/>
        </authorList>
    </citation>
    <scope>NUCLEOTIDE SEQUENCE [LARGE SCALE GENOMIC DNA]</scope>
    <source>
        <strain evidence="17 18">ATCC 700618</strain>
    </source>
</reference>
<evidence type="ECO:0000256" key="11">
    <source>
        <dbReference type="ARBA" id="ARBA00071934"/>
    </source>
</evidence>
<evidence type="ECO:0000256" key="1">
    <source>
        <dbReference type="ARBA" id="ARBA00022670"/>
    </source>
</evidence>
<dbReference type="InterPro" id="IPR003959">
    <property type="entry name" value="ATPase_AAA_core"/>
</dbReference>
<dbReference type="InterPro" id="IPR020568">
    <property type="entry name" value="Ribosomal_Su5_D2-typ_SF"/>
</dbReference>
<evidence type="ECO:0000256" key="4">
    <source>
        <dbReference type="ARBA" id="ARBA00022825"/>
    </source>
</evidence>
<dbReference type="Gene3D" id="1.20.58.1480">
    <property type="match status" value="1"/>
</dbReference>
<dbReference type="GO" id="GO:0006508">
    <property type="term" value="P:proteolysis"/>
    <property type="evidence" value="ECO:0007669"/>
    <property type="project" value="UniProtKB-KW"/>
</dbReference>
<evidence type="ECO:0000256" key="2">
    <source>
        <dbReference type="ARBA" id="ARBA00022741"/>
    </source>
</evidence>
<keyword evidence="18" id="KW-1185">Reference proteome</keyword>
<comment type="subunit">
    <text evidence="7 12">Homohexamer. Organized in a ring with a central cavity.</text>
</comment>